<keyword evidence="3" id="KW-1185">Reference proteome</keyword>
<proteinExistence type="predicted"/>
<evidence type="ECO:0000313" key="1">
    <source>
        <dbReference type="EMBL" id="ERF57579.1"/>
    </source>
</evidence>
<organism evidence="1 3">
    <name type="scientific">Cutibacterium granulosum DSM 20700</name>
    <dbReference type="NCBI Taxonomy" id="1160719"/>
    <lineage>
        <taxon>Bacteria</taxon>
        <taxon>Bacillati</taxon>
        <taxon>Actinomycetota</taxon>
        <taxon>Actinomycetes</taxon>
        <taxon>Propionibacteriales</taxon>
        <taxon>Propionibacteriaceae</taxon>
        <taxon>Cutibacterium</taxon>
    </lineage>
</organism>
<name>U1GLB6_9ACTN</name>
<dbReference type="EMBL" id="AOSS01000083">
    <property type="protein sequence ID" value="ERF57579.1"/>
    <property type="molecule type" value="Genomic_DNA"/>
</dbReference>
<reference evidence="2 4" key="2">
    <citation type="submission" date="2014-05" db="EMBL/GenBank/DDBJ databases">
        <authorList>
            <person name="Jahns A.C."/>
            <person name="Eilers H."/>
            <person name="Alexeyev O.A."/>
        </authorList>
    </citation>
    <scope>NUCLEOTIDE SEQUENCE [LARGE SCALE GENOMIC DNA]</scope>
    <source>
        <strain evidence="2 4">DSM 20700</strain>
    </source>
</reference>
<dbReference type="PATRIC" id="fig|1160719.4.peg.529"/>
<sequence length="74" mass="7967">MSSGAGGMHGSTSLPHGTVKIVIDGNLLRGGHLRFVGDICDELIWFHRCEAPRQDSRLIAGQVSDEPWSGPAIR</sequence>
<dbReference type="Proteomes" id="UP000016307">
    <property type="component" value="Unassembled WGS sequence"/>
</dbReference>
<evidence type="ECO:0000313" key="4">
    <source>
        <dbReference type="Proteomes" id="UP000094467"/>
    </source>
</evidence>
<dbReference type="AlphaFoldDB" id="U1GLB6"/>
<comment type="caution">
    <text evidence="1">The sequence shown here is derived from an EMBL/GenBank/DDBJ whole genome shotgun (WGS) entry which is preliminary data.</text>
</comment>
<gene>
    <name evidence="1" type="ORF">H641_02773</name>
    <name evidence="2" type="ORF">L860_15660</name>
</gene>
<reference evidence="1 3" key="1">
    <citation type="journal article" date="2013" name="BMC Genomics">
        <title>Comparative genomics reveals distinct host-interacting traits of three major human-associated propionibacteria.</title>
        <authorList>
            <person name="Mak T.N."/>
            <person name="Schmid M."/>
            <person name="Brzuszkiewicz E."/>
            <person name="Zeng G."/>
            <person name="Meyer R."/>
            <person name="Sfanos K.S."/>
            <person name="Brinkmann V."/>
            <person name="Meyer T.F."/>
            <person name="Bruggemann H."/>
        </authorList>
    </citation>
    <scope>NUCLEOTIDE SEQUENCE [LARGE SCALE GENOMIC DNA]</scope>
    <source>
        <strain evidence="1 3">DSM 20700</strain>
    </source>
</reference>
<protein>
    <submittedName>
        <fullName evidence="1">Uncharacterized protein</fullName>
    </submittedName>
</protein>
<accession>U1GLB6</accession>
<evidence type="ECO:0000313" key="3">
    <source>
        <dbReference type="Proteomes" id="UP000016307"/>
    </source>
</evidence>
<dbReference type="EMBL" id="JNBU01000138">
    <property type="protein sequence ID" value="OCT41645.1"/>
    <property type="molecule type" value="Genomic_DNA"/>
</dbReference>
<evidence type="ECO:0000313" key="2">
    <source>
        <dbReference type="EMBL" id="OCT41645.1"/>
    </source>
</evidence>